<evidence type="ECO:0000313" key="10">
    <source>
        <dbReference type="Proteomes" id="UP000014463"/>
    </source>
</evidence>
<dbReference type="GO" id="GO:0006629">
    <property type="term" value="P:lipid metabolic process"/>
    <property type="evidence" value="ECO:0007669"/>
    <property type="project" value="InterPro"/>
</dbReference>
<dbReference type="PATRIC" id="fig|1121939.11.peg.930"/>
<name>S2KMZ8_LITA3</name>
<accession>S2KMZ8</accession>
<dbReference type="SUPFAM" id="SSF51695">
    <property type="entry name" value="PLC-like phosphodiesterases"/>
    <property type="match status" value="1"/>
</dbReference>
<dbReference type="InterPro" id="IPR030395">
    <property type="entry name" value="GP_PDE_dom"/>
</dbReference>
<dbReference type="Proteomes" id="UP000014463">
    <property type="component" value="Unassembled WGS sequence"/>
</dbReference>
<dbReference type="GO" id="GO:0008889">
    <property type="term" value="F:glycerophosphodiester phosphodiesterase activity"/>
    <property type="evidence" value="ECO:0007669"/>
    <property type="project" value="UniProtKB-EC"/>
</dbReference>
<comment type="catalytic activity">
    <reaction evidence="6">
        <text>a sn-glycero-3-phosphodiester + H2O = an alcohol + sn-glycerol 3-phosphate + H(+)</text>
        <dbReference type="Rhea" id="RHEA:12969"/>
        <dbReference type="ChEBI" id="CHEBI:15377"/>
        <dbReference type="ChEBI" id="CHEBI:15378"/>
        <dbReference type="ChEBI" id="CHEBI:30879"/>
        <dbReference type="ChEBI" id="CHEBI:57597"/>
        <dbReference type="ChEBI" id="CHEBI:83408"/>
        <dbReference type="EC" id="3.1.4.46"/>
    </reaction>
</comment>
<keyword evidence="4" id="KW-0319">Glycerol metabolism</keyword>
<dbReference type="RefSeq" id="WP_016415414.1">
    <property type="nucleotide sequence ID" value="NZ_AUAB01000001.1"/>
</dbReference>
<dbReference type="InterPro" id="IPR017946">
    <property type="entry name" value="PLC-like_Pdiesterase_TIM-brl"/>
</dbReference>
<evidence type="ECO:0000313" key="9">
    <source>
        <dbReference type="EMBL" id="EPC03300.1"/>
    </source>
</evidence>
<feature type="domain" description="GP-PDE" evidence="8">
    <location>
        <begin position="79"/>
        <end position="404"/>
    </location>
</feature>
<evidence type="ECO:0000256" key="4">
    <source>
        <dbReference type="ARBA" id="ARBA00022798"/>
    </source>
</evidence>
<evidence type="ECO:0000259" key="8">
    <source>
        <dbReference type="PROSITE" id="PS51704"/>
    </source>
</evidence>
<evidence type="ECO:0000256" key="2">
    <source>
        <dbReference type="ARBA" id="ARBA00012247"/>
    </source>
</evidence>
<organism evidence="9 10">
    <name type="scientific">Litchfieldella anticariensis (strain DSM 16096 / CECT 5854 / CIP 108499 / LMG 22089 / FP35)</name>
    <name type="common">Halomonas anticariensis</name>
    <dbReference type="NCBI Taxonomy" id="1121939"/>
    <lineage>
        <taxon>Bacteria</taxon>
        <taxon>Pseudomonadati</taxon>
        <taxon>Pseudomonadota</taxon>
        <taxon>Gammaproteobacteria</taxon>
        <taxon>Oceanospirillales</taxon>
        <taxon>Halomonadaceae</taxon>
        <taxon>Litchfieldella</taxon>
    </lineage>
</organism>
<feature type="chain" id="PRO_5004498328" description="glycerophosphodiester phosphodiesterase" evidence="7">
    <location>
        <begin position="26"/>
        <end position="434"/>
    </location>
</feature>
<dbReference type="eggNOG" id="COG0584">
    <property type="taxonomic scope" value="Bacteria"/>
</dbReference>
<comment type="caution">
    <text evidence="9">The sequence shown here is derived from an EMBL/GenBank/DDBJ whole genome shotgun (WGS) entry which is preliminary data.</text>
</comment>
<evidence type="ECO:0000256" key="5">
    <source>
        <dbReference type="ARBA" id="ARBA00022801"/>
    </source>
</evidence>
<reference evidence="9 10" key="1">
    <citation type="journal article" date="2013" name="Genome Announc.">
        <title>Draft genome sequence of the moderately halophilic gammaproteobacterium Halomonas anticariensis FP35.</title>
        <authorList>
            <person name="Tahrioui A."/>
            <person name="Quesada E."/>
            <person name="Llamas I."/>
        </authorList>
    </citation>
    <scope>NUCLEOTIDE SEQUENCE [LARGE SCALE GENOMIC DNA]</scope>
    <source>
        <strain evidence="10">DSM 16096 / CECT 5854 / LMG 22089 / FP35</strain>
    </source>
</reference>
<dbReference type="AlphaFoldDB" id="S2KMZ8"/>
<dbReference type="Pfam" id="PF03009">
    <property type="entry name" value="GDPD"/>
    <property type="match status" value="1"/>
</dbReference>
<dbReference type="PANTHER" id="PTHR43620">
    <property type="entry name" value="GLYCEROPHOSPHORYL DIESTER PHOSPHODIESTERASE"/>
    <property type="match status" value="1"/>
</dbReference>
<proteinExistence type="inferred from homology"/>
<evidence type="ECO:0000256" key="7">
    <source>
        <dbReference type="SAM" id="SignalP"/>
    </source>
</evidence>
<feature type="signal peptide" evidence="7">
    <location>
        <begin position="1"/>
        <end position="25"/>
    </location>
</feature>
<dbReference type="PROSITE" id="PS51704">
    <property type="entry name" value="GP_PDE"/>
    <property type="match status" value="1"/>
</dbReference>
<sequence>MKKNLTVFLPLCLLSMLAFTIPVWASPQNGALPTADSVTLGPRPFYLVQNMDEDTQRERELKADLLHCASNNRSWRRTDFSIGHRGAAMQFPEHTRESYIAGAQMGAGVLECDVAFTADQELVCRHSQCDLHTTTNILETDLAQKCSVPPAFDPETGELLNAAKVQCCTSDITLAEFRTLEGKMDGANTEARSIEAYMNGTPGWRTNLYASRGTLMTHAESIELFQALGVKMTPELKEPSVEMPFNGMSQEDYAQKMIDEYKAAGVSPSNVYPQSFNLDDVLYWINNTPEFGEQAVFLDDRYDDEGFDHTNPDTWSPSMEELAAQGVNIVAPPMWMLLASNPEAGESDNRIVPSVYAERARQAGLDIIAWTFERSGPLSQDGAWYHQTTDDVIDNDSDKLLSLDVLARDVGIIGMFSDWPATVTFYDNCMQPGA</sequence>
<dbReference type="Gene3D" id="3.20.20.190">
    <property type="entry name" value="Phosphatidylinositol (PI) phosphodiesterase"/>
    <property type="match status" value="1"/>
</dbReference>
<evidence type="ECO:0000256" key="1">
    <source>
        <dbReference type="ARBA" id="ARBA00007277"/>
    </source>
</evidence>
<dbReference type="STRING" id="1121939.L861_17305"/>
<dbReference type="OrthoDB" id="9795622at2"/>
<evidence type="ECO:0000256" key="3">
    <source>
        <dbReference type="ARBA" id="ARBA00022729"/>
    </source>
</evidence>
<dbReference type="GO" id="GO:0006071">
    <property type="term" value="P:glycerol metabolic process"/>
    <property type="evidence" value="ECO:0007669"/>
    <property type="project" value="UniProtKB-KW"/>
</dbReference>
<dbReference type="EMBL" id="ASTJ01000012">
    <property type="protein sequence ID" value="EPC03300.1"/>
    <property type="molecule type" value="Genomic_DNA"/>
</dbReference>
<protein>
    <recommendedName>
        <fullName evidence="2">glycerophosphodiester phosphodiesterase</fullName>
        <ecNumber evidence="2">3.1.4.46</ecNumber>
    </recommendedName>
</protein>
<comment type="similarity">
    <text evidence="1">Belongs to the glycerophosphoryl diester phosphodiesterase family.</text>
</comment>
<keyword evidence="5" id="KW-0378">Hydrolase</keyword>
<keyword evidence="3 7" id="KW-0732">Signal</keyword>
<dbReference type="EC" id="3.1.4.46" evidence="2"/>
<gene>
    <name evidence="9" type="ORF">L861_17305</name>
</gene>
<dbReference type="CDD" id="cd08560">
    <property type="entry name" value="GDPD_EcGlpQ_like_1"/>
    <property type="match status" value="1"/>
</dbReference>
<dbReference type="PANTHER" id="PTHR43620:SF7">
    <property type="entry name" value="GLYCEROPHOSPHODIESTER PHOSPHODIESTERASE GDPD5-RELATED"/>
    <property type="match status" value="1"/>
</dbReference>
<keyword evidence="10" id="KW-1185">Reference proteome</keyword>
<evidence type="ECO:0000256" key="6">
    <source>
        <dbReference type="ARBA" id="ARBA00047512"/>
    </source>
</evidence>